<name>A0A4P1RMX3_LUPAN</name>
<proteinExistence type="predicted"/>
<keyword evidence="2" id="KW-1185">Reference proteome</keyword>
<gene>
    <name evidence="1" type="ORF">TanjilG_21386</name>
</gene>
<evidence type="ECO:0000313" key="2">
    <source>
        <dbReference type="Proteomes" id="UP000188354"/>
    </source>
</evidence>
<organism evidence="1 2">
    <name type="scientific">Lupinus angustifolius</name>
    <name type="common">Narrow-leaved blue lupine</name>
    <dbReference type="NCBI Taxonomy" id="3871"/>
    <lineage>
        <taxon>Eukaryota</taxon>
        <taxon>Viridiplantae</taxon>
        <taxon>Streptophyta</taxon>
        <taxon>Embryophyta</taxon>
        <taxon>Tracheophyta</taxon>
        <taxon>Spermatophyta</taxon>
        <taxon>Magnoliopsida</taxon>
        <taxon>eudicotyledons</taxon>
        <taxon>Gunneridae</taxon>
        <taxon>Pentapetalae</taxon>
        <taxon>rosids</taxon>
        <taxon>fabids</taxon>
        <taxon>Fabales</taxon>
        <taxon>Fabaceae</taxon>
        <taxon>Papilionoideae</taxon>
        <taxon>50 kb inversion clade</taxon>
        <taxon>genistoids sensu lato</taxon>
        <taxon>core genistoids</taxon>
        <taxon>Genisteae</taxon>
        <taxon>Lupinus</taxon>
    </lineage>
</organism>
<sequence length="196" mass="20846">MIVTLNLHVDTFHKCLSEEFCRSSNKAKNCIPKLAGGSSPEPFEVDDVDGAEVLVTDLSREVVDVAEHALSCEVAAVDGGKVALAEIKCGLRYDVSNIHENVSRTPAPVGLTMYEGLARTRWCLSEEFCRSSNKAKNCIPKLAGGSSPEPFEVDDVDGAEVLVTDLSREVVDVAEHALSCEVAAVDGGKVALAGNE</sequence>
<dbReference type="Gramene" id="OIW14246">
    <property type="protein sequence ID" value="OIW14246"/>
    <property type="gene ID" value="TanjilG_21386"/>
</dbReference>
<reference evidence="1 2" key="1">
    <citation type="journal article" date="2017" name="Plant Biotechnol. J.">
        <title>A comprehensive draft genome sequence for lupin (Lupinus angustifolius), an emerging health food: insights into plant-microbe interactions and legume evolution.</title>
        <authorList>
            <person name="Hane J.K."/>
            <person name="Ming Y."/>
            <person name="Kamphuis L.G."/>
            <person name="Nelson M.N."/>
            <person name="Garg G."/>
            <person name="Atkins C.A."/>
            <person name="Bayer P.E."/>
            <person name="Bravo A."/>
            <person name="Bringans S."/>
            <person name="Cannon S."/>
            <person name="Edwards D."/>
            <person name="Foley R."/>
            <person name="Gao L.L."/>
            <person name="Harrison M.J."/>
            <person name="Huang W."/>
            <person name="Hurgobin B."/>
            <person name="Li S."/>
            <person name="Liu C.W."/>
            <person name="McGrath A."/>
            <person name="Morahan G."/>
            <person name="Murray J."/>
            <person name="Weller J."/>
            <person name="Jian J."/>
            <person name="Singh K.B."/>
        </authorList>
    </citation>
    <scope>NUCLEOTIDE SEQUENCE [LARGE SCALE GENOMIC DNA]</scope>
    <source>
        <strain evidence="2">cv. Tanjil</strain>
        <tissue evidence="1">Whole plant</tissue>
    </source>
</reference>
<dbReference type="EMBL" id="CM007364">
    <property type="protein sequence ID" value="OIW14246.1"/>
    <property type="molecule type" value="Genomic_DNA"/>
</dbReference>
<protein>
    <submittedName>
        <fullName evidence="1">Uncharacterized protein</fullName>
    </submittedName>
</protein>
<evidence type="ECO:0000313" key="1">
    <source>
        <dbReference type="EMBL" id="OIW14246.1"/>
    </source>
</evidence>
<dbReference type="AlphaFoldDB" id="A0A4P1RMX3"/>
<dbReference type="Proteomes" id="UP000188354">
    <property type="component" value="Chromosome LG04"/>
</dbReference>
<accession>A0A4P1RMX3</accession>